<dbReference type="InterPro" id="IPR021255">
    <property type="entry name" value="DUF2807"/>
</dbReference>
<feature type="domain" description="Putative auto-transporter adhesin head GIN" evidence="2">
    <location>
        <begin position="25"/>
        <end position="209"/>
    </location>
</feature>
<feature type="chain" id="PRO_5014880215" evidence="1">
    <location>
        <begin position="19"/>
        <end position="224"/>
    </location>
</feature>
<gene>
    <name evidence="3" type="ORF">SAMN05216474_0716</name>
</gene>
<dbReference type="AlphaFoldDB" id="A0A1I6Y921"/>
<evidence type="ECO:0000313" key="3">
    <source>
        <dbReference type="EMBL" id="SFT46634.1"/>
    </source>
</evidence>
<sequence length="224" mass="24241">MKLFFLFALLSIGFGIQAQTKKLTDFSKLKISGRMEATLYASDSNYIEIINKGNDFDIDKLELVYKGDELIIKYLGSTLVDLNIEMAIYSKGLKQISAHQGAIVTGSKSLNLNGDKLTLEVFAGGTIEVNSNANWIEANVKQGGSISLKGKTDHLDLSIATGGYIAASFLEAKKVKAEIKFGGEIICHAINYLDAKIVSGGEINYKGNPEVNKTIKLGGKVVQL</sequence>
<dbReference type="Pfam" id="PF10988">
    <property type="entry name" value="DUF2807"/>
    <property type="match status" value="1"/>
</dbReference>
<evidence type="ECO:0000259" key="2">
    <source>
        <dbReference type="Pfam" id="PF10988"/>
    </source>
</evidence>
<dbReference type="Gene3D" id="2.160.20.120">
    <property type="match status" value="1"/>
</dbReference>
<evidence type="ECO:0000313" key="4">
    <source>
        <dbReference type="Proteomes" id="UP000236454"/>
    </source>
</evidence>
<keyword evidence="4" id="KW-1185">Reference proteome</keyword>
<dbReference type="EMBL" id="FPAS01000001">
    <property type="protein sequence ID" value="SFT46634.1"/>
    <property type="molecule type" value="Genomic_DNA"/>
</dbReference>
<accession>A0A1I6Y921</accession>
<dbReference type="STRING" id="477690.SAMN05216474_0716"/>
<dbReference type="Proteomes" id="UP000236454">
    <property type="component" value="Unassembled WGS sequence"/>
</dbReference>
<evidence type="ECO:0000256" key="1">
    <source>
        <dbReference type="SAM" id="SignalP"/>
    </source>
</evidence>
<protein>
    <submittedName>
        <fullName evidence="3">Putative auto-transporter adhesin, head GIN domain</fullName>
    </submittedName>
</protein>
<proteinExistence type="predicted"/>
<dbReference type="RefSeq" id="WP_090246409.1">
    <property type="nucleotide sequence ID" value="NZ_FPAS01000001.1"/>
</dbReference>
<dbReference type="OrthoDB" id="942536at2"/>
<keyword evidence="1" id="KW-0732">Signal</keyword>
<name>A0A1I6Y921_9FLAO</name>
<reference evidence="3 4" key="1">
    <citation type="submission" date="2016-10" db="EMBL/GenBank/DDBJ databases">
        <authorList>
            <person name="de Groot N.N."/>
        </authorList>
    </citation>
    <scope>NUCLEOTIDE SEQUENCE [LARGE SCALE GENOMIC DNA]</scope>
    <source>
        <strain evidence="3 4">CGMCC 1.7005</strain>
    </source>
</reference>
<organism evidence="3 4">
    <name type="scientific">Lishizhenia tianjinensis</name>
    <dbReference type="NCBI Taxonomy" id="477690"/>
    <lineage>
        <taxon>Bacteria</taxon>
        <taxon>Pseudomonadati</taxon>
        <taxon>Bacteroidota</taxon>
        <taxon>Flavobacteriia</taxon>
        <taxon>Flavobacteriales</taxon>
        <taxon>Crocinitomicaceae</taxon>
        <taxon>Lishizhenia</taxon>
    </lineage>
</organism>
<feature type="signal peptide" evidence="1">
    <location>
        <begin position="1"/>
        <end position="18"/>
    </location>
</feature>